<evidence type="ECO:0000313" key="8">
    <source>
        <dbReference type="EMBL" id="RYC74021.1"/>
    </source>
</evidence>
<name>A0ABY0FMD1_9BACT</name>
<accession>A0ABY0FMD1</accession>
<organism evidence="8 9">
    <name type="scientific">Candidatus Nanosyncoccus nanoralicus</name>
    <dbReference type="NCBI Taxonomy" id="2171996"/>
    <lineage>
        <taxon>Bacteria</taxon>
        <taxon>Candidatus Saccharimonadota</taxon>
        <taxon>Candidatus Nanosyncoccalia</taxon>
        <taxon>Candidatus Nanosyncoccales</taxon>
        <taxon>Candidatus Nanosyncoccaceae</taxon>
        <taxon>Candidatus Nanosyncoccus</taxon>
    </lineage>
</organism>
<evidence type="ECO:0000256" key="5">
    <source>
        <dbReference type="ARBA" id="ARBA00022777"/>
    </source>
</evidence>
<dbReference type="PIRSF" id="PIRSF000724">
    <property type="entry name" value="Pgk"/>
    <property type="match status" value="1"/>
</dbReference>
<evidence type="ECO:0000256" key="1">
    <source>
        <dbReference type="ARBA" id="ARBA00000642"/>
    </source>
</evidence>
<keyword evidence="4" id="KW-0547">Nucleotide-binding</keyword>
<dbReference type="GO" id="GO:0004618">
    <property type="term" value="F:phosphoglycerate kinase activity"/>
    <property type="evidence" value="ECO:0007669"/>
    <property type="project" value="UniProtKB-EC"/>
</dbReference>
<evidence type="ECO:0000256" key="7">
    <source>
        <dbReference type="RuleBase" id="RU000532"/>
    </source>
</evidence>
<keyword evidence="3 7" id="KW-0808">Transferase</keyword>
<evidence type="ECO:0000256" key="6">
    <source>
        <dbReference type="ARBA" id="ARBA00022840"/>
    </source>
</evidence>
<keyword evidence="5 7" id="KW-0418">Kinase</keyword>
<dbReference type="PANTHER" id="PTHR11406:SF23">
    <property type="entry name" value="PHOSPHOGLYCERATE KINASE 1, CHLOROPLASTIC-RELATED"/>
    <property type="match status" value="1"/>
</dbReference>
<dbReference type="Pfam" id="PF00162">
    <property type="entry name" value="PGK"/>
    <property type="match status" value="2"/>
</dbReference>
<evidence type="ECO:0000256" key="4">
    <source>
        <dbReference type="ARBA" id="ARBA00022741"/>
    </source>
</evidence>
<comment type="catalytic activity">
    <reaction evidence="1 7">
        <text>(2R)-3-phosphoglycerate + ATP = (2R)-3-phospho-glyceroyl phosphate + ADP</text>
        <dbReference type="Rhea" id="RHEA:14801"/>
        <dbReference type="ChEBI" id="CHEBI:30616"/>
        <dbReference type="ChEBI" id="CHEBI:57604"/>
        <dbReference type="ChEBI" id="CHEBI:58272"/>
        <dbReference type="ChEBI" id="CHEBI:456216"/>
        <dbReference type="EC" id="2.7.2.3"/>
    </reaction>
</comment>
<reference evidence="8 9" key="2">
    <citation type="journal article" date="2020" name="Cell Rep.">
        <title>Acquisition and Adaptation of Ultra-small Parasitic Reduced Genome Bacteria to Mammalian Hosts.</title>
        <authorList>
            <person name="McLean J.S."/>
            <person name="Bor B."/>
            <person name="Kerns K.A."/>
            <person name="Liu Q."/>
            <person name="To T.T."/>
            <person name="Solden L."/>
            <person name="Hendrickson E.L."/>
            <person name="Wrighton K."/>
            <person name="Shi W."/>
            <person name="He X."/>
        </authorList>
    </citation>
    <scope>NUCLEOTIDE SEQUENCE [LARGE SCALE GENOMIC DNA]</scope>
    <source>
        <strain evidence="8 9">TM7_KMM_G3_1_HOT_351</strain>
    </source>
</reference>
<dbReference type="SUPFAM" id="SSF53748">
    <property type="entry name" value="Phosphoglycerate kinase"/>
    <property type="match status" value="1"/>
</dbReference>
<dbReference type="Proteomes" id="UP001191004">
    <property type="component" value="Unassembled WGS sequence"/>
</dbReference>
<keyword evidence="9" id="KW-1185">Reference proteome</keyword>
<evidence type="ECO:0000256" key="3">
    <source>
        <dbReference type="ARBA" id="ARBA00022679"/>
    </source>
</evidence>
<evidence type="ECO:0000256" key="2">
    <source>
        <dbReference type="ARBA" id="ARBA00013061"/>
    </source>
</evidence>
<dbReference type="InterPro" id="IPR001576">
    <property type="entry name" value="Phosphoglycerate_kinase"/>
</dbReference>
<dbReference type="EMBL" id="PRLL01000001">
    <property type="protein sequence ID" value="RYC74021.1"/>
    <property type="molecule type" value="Genomic_DNA"/>
</dbReference>
<dbReference type="PANTHER" id="PTHR11406">
    <property type="entry name" value="PHOSPHOGLYCERATE KINASE"/>
    <property type="match status" value="1"/>
</dbReference>
<reference evidence="8 9" key="1">
    <citation type="journal article" date="2018" name="bioRxiv">
        <title>Evidence of independent acquisition and adaption of ultra-small bacteria to human hosts across the highly diverse yet reduced genomes of the phylum Saccharibacteria.</title>
        <authorList>
            <person name="McLean J.S."/>
            <person name="Bor B."/>
            <person name="To T.T."/>
            <person name="Liu Q."/>
            <person name="Kearns K.A."/>
            <person name="Solden L.M."/>
            <person name="Wrighton K.C."/>
            <person name="He X."/>
            <person name="Shi W."/>
        </authorList>
    </citation>
    <scope>NUCLEOTIDE SEQUENCE [LARGE SCALE GENOMIC DNA]</scope>
    <source>
        <strain evidence="8 9">TM7_KMM_G3_1_HOT_351</strain>
    </source>
</reference>
<sequence>MFDKTTIRDIDPKNKNILVRTDFNVPIKDGQVTSDFRLRAALPTIQYLIDRQANHIILISHLGRPKGQADPSLSLAPVARKLSLLLNRPVTFIPHLTGSLIKDQIDSLPQGSVVLLENLRFSAAEEENSLDFAREIVHSTSADLYVQDGFAVIHRAHASTAQIPQLLPTVAGFLIEKEVTNLSQVLQHPKPQVTVIIGGAKISDKQPLIDRFLPIADHILVVGKIAADGYVSNDPKIYVAEDFRQDQEGNKLDIGDLSLSKILPTIKYSHTIIWNGTAGKTEEPGFDLSSKAIAEAIGQKNPEYNQTIILGGDTSGYVEKLLEEQPGASLGHVSNPLEYSLISTGGGASLEFLLGLPLPGLDAIN</sequence>
<dbReference type="InterPro" id="IPR015824">
    <property type="entry name" value="Phosphoglycerate_kinase_N"/>
</dbReference>
<dbReference type="Gene3D" id="3.40.50.1260">
    <property type="entry name" value="Phosphoglycerate kinase, N-terminal domain"/>
    <property type="match status" value="3"/>
</dbReference>
<dbReference type="EC" id="2.7.2.3" evidence="2 7"/>
<dbReference type="InterPro" id="IPR036043">
    <property type="entry name" value="Phosphoglycerate_kinase_sf"/>
</dbReference>
<comment type="caution">
    <text evidence="8">The sequence shown here is derived from an EMBL/GenBank/DDBJ whole genome shotgun (WGS) entry which is preliminary data.</text>
</comment>
<keyword evidence="6" id="KW-0067">ATP-binding</keyword>
<dbReference type="RefSeq" id="WP_129603919.1">
    <property type="nucleotide sequence ID" value="NZ_PRLL01000001.1"/>
</dbReference>
<proteinExistence type="inferred from homology"/>
<protein>
    <recommendedName>
        <fullName evidence="2 7">Phosphoglycerate kinase</fullName>
        <ecNumber evidence="2 7">2.7.2.3</ecNumber>
    </recommendedName>
</protein>
<evidence type="ECO:0000313" key="9">
    <source>
        <dbReference type="Proteomes" id="UP001191004"/>
    </source>
</evidence>
<gene>
    <name evidence="8" type="primary">pgk</name>
    <name evidence="8" type="ORF">G3KMM_00067</name>
</gene>
<comment type="similarity">
    <text evidence="7">Belongs to the phosphoglycerate kinase family.</text>
</comment>
<dbReference type="PRINTS" id="PR00477">
    <property type="entry name" value="PHGLYCKINASE"/>
</dbReference>